<dbReference type="InterPro" id="IPR036322">
    <property type="entry name" value="WD40_repeat_dom_sf"/>
</dbReference>
<dbReference type="InterPro" id="IPR001680">
    <property type="entry name" value="WD40_rpt"/>
</dbReference>
<dbReference type="Gene3D" id="2.130.10.10">
    <property type="entry name" value="YVTN repeat-like/Quinoprotein amine dehydrogenase"/>
    <property type="match status" value="3"/>
</dbReference>
<evidence type="ECO:0000256" key="1">
    <source>
        <dbReference type="ARBA" id="ARBA00022574"/>
    </source>
</evidence>
<comment type="caution">
    <text evidence="5">The sequence shown here is derived from an EMBL/GenBank/DDBJ whole genome shotgun (WGS) entry which is preliminary data.</text>
</comment>
<dbReference type="InterPro" id="IPR008906">
    <property type="entry name" value="HATC_C_dom"/>
</dbReference>
<dbReference type="InterPro" id="IPR019775">
    <property type="entry name" value="WD40_repeat_CS"/>
</dbReference>
<sequence>MEKSITSIIKQELYQEINDSSFWSIMIDKTTFISNEKHLAIVSKHFLHNIPVLRYIRLIELENCITDNILIQILEFIQNNGLNLNSLIHFGSDDASTMVGCKNGVVAKLKELSLFLILVHCISHRLHLVEKNAANEVQYFKKYEAMCKELYSYFSKSYKRMLNLKMIQESNDDPHLHAGDQRDRDQAKKLLELVDSKLKISTMYMADLIYLLTILSQISLDATITTIKTRFISFDDQPPVYGTNLQQFIQNNSFYNNHIPDDFVHFAKALVRNLQACFPYNELYDSMKILDPKELPLQESALSSYGIEELKLLCEHFGNQKHKSNGTPVQPLINSSECKKEWQMVKHIMKSIRNYDIIEGWHHIWSTCPQFKNKFPNVNILVNIVLLVPLSNANVERVFSQHKLTKTRLRNKLNVKTLDMHLMILLNAPDNIEDVPVLWKNFFSPRTYDGFRFLSDSDLAAQERRTAKRENKAGDPIECTSKVLCLILSEKAEDTEYAYIGESGFIAKKINLLTGKPTKVFKGHTGPVTCLGLWYKDDDEYLITGSWDKTLIKWNTKTKESIQTLVAHTDFIKSLAISQFASILYSGSSDKFIYSWNLVTGEQLQTFKGHTRGIEGLVLDETESFLFSASSDGHIRKWNARTGECLHVFEGHLTSVYALKIFDEEMWTASADKTVKRWDLETGEPDTTFTHPDFVKCLVVIGPYVITGSRDEDIRIFEIGNGNIIHKFEGHFDEVSCMAVRGTTLYTGSLDCTIRKWSIAEKDIHTDIITKTENKKSLQKSIPIEKEVNSLLLTEEEERELAELVE</sequence>
<dbReference type="InterPro" id="IPR012337">
    <property type="entry name" value="RNaseH-like_sf"/>
</dbReference>
<dbReference type="SUPFAM" id="SSF50978">
    <property type="entry name" value="WD40 repeat-like"/>
    <property type="match status" value="1"/>
</dbReference>
<accession>A0A8H3R5N1</accession>
<keyword evidence="2" id="KW-0677">Repeat</keyword>
<protein>
    <submittedName>
        <fullName evidence="5">WD repeat protein</fullName>
    </submittedName>
</protein>
<dbReference type="PANTHER" id="PTHR22847">
    <property type="entry name" value="WD40 REPEAT PROTEIN"/>
    <property type="match status" value="1"/>
</dbReference>
<evidence type="ECO:0000313" key="5">
    <source>
        <dbReference type="EMBL" id="GET04329.1"/>
    </source>
</evidence>
<feature type="domain" description="HAT C-terminal dimerisation" evidence="4">
    <location>
        <begin position="365"/>
        <end position="424"/>
    </location>
</feature>
<gene>
    <name evidence="5" type="ORF">RCL2_003063400</name>
</gene>
<feature type="repeat" description="WD" evidence="3">
    <location>
        <begin position="607"/>
        <end position="648"/>
    </location>
</feature>
<evidence type="ECO:0000256" key="3">
    <source>
        <dbReference type="PROSITE-ProRule" id="PRU00221"/>
    </source>
</evidence>
<keyword evidence="1 3" id="KW-0853">WD repeat</keyword>
<dbReference type="Proteomes" id="UP000615446">
    <property type="component" value="Unassembled WGS sequence"/>
</dbReference>
<evidence type="ECO:0000313" key="6">
    <source>
        <dbReference type="Proteomes" id="UP000615446"/>
    </source>
</evidence>
<dbReference type="OrthoDB" id="6262491at2759"/>
<dbReference type="GO" id="GO:0046983">
    <property type="term" value="F:protein dimerization activity"/>
    <property type="evidence" value="ECO:0007669"/>
    <property type="project" value="InterPro"/>
</dbReference>
<feature type="repeat" description="WD" evidence="3">
    <location>
        <begin position="521"/>
        <end position="564"/>
    </location>
</feature>
<proteinExistence type="predicted"/>
<dbReference type="GO" id="GO:0005634">
    <property type="term" value="C:nucleus"/>
    <property type="evidence" value="ECO:0007669"/>
    <property type="project" value="TreeGrafter"/>
</dbReference>
<dbReference type="PROSITE" id="PS50082">
    <property type="entry name" value="WD_REPEATS_2"/>
    <property type="match status" value="4"/>
</dbReference>
<evidence type="ECO:0000259" key="4">
    <source>
        <dbReference type="Pfam" id="PF05699"/>
    </source>
</evidence>
<dbReference type="InterPro" id="IPR015943">
    <property type="entry name" value="WD40/YVTN_repeat-like_dom_sf"/>
</dbReference>
<dbReference type="SMART" id="SM00320">
    <property type="entry name" value="WD40"/>
    <property type="match status" value="6"/>
</dbReference>
<feature type="repeat" description="WD" evidence="3">
    <location>
        <begin position="565"/>
        <end position="606"/>
    </location>
</feature>
<name>A0A8H3R5N1_9GLOM</name>
<organism evidence="5 6">
    <name type="scientific">Rhizophagus clarus</name>
    <dbReference type="NCBI Taxonomy" id="94130"/>
    <lineage>
        <taxon>Eukaryota</taxon>
        <taxon>Fungi</taxon>
        <taxon>Fungi incertae sedis</taxon>
        <taxon>Mucoromycota</taxon>
        <taxon>Glomeromycotina</taxon>
        <taxon>Glomeromycetes</taxon>
        <taxon>Glomerales</taxon>
        <taxon>Glomeraceae</taxon>
        <taxon>Rhizophagus</taxon>
    </lineage>
</organism>
<dbReference type="PROSITE" id="PS50294">
    <property type="entry name" value="WD_REPEATS_REGION"/>
    <property type="match status" value="2"/>
</dbReference>
<dbReference type="Pfam" id="PF00400">
    <property type="entry name" value="WD40"/>
    <property type="match status" value="5"/>
</dbReference>
<dbReference type="SUPFAM" id="SSF53098">
    <property type="entry name" value="Ribonuclease H-like"/>
    <property type="match status" value="1"/>
</dbReference>
<evidence type="ECO:0000256" key="2">
    <source>
        <dbReference type="ARBA" id="ARBA00022737"/>
    </source>
</evidence>
<dbReference type="AlphaFoldDB" id="A0A8H3R5N1"/>
<reference evidence="5" key="1">
    <citation type="submission" date="2019-10" db="EMBL/GenBank/DDBJ databases">
        <title>Conservation and host-specific expression of non-tandemly repeated heterogenous ribosome RNA gene in arbuscular mycorrhizal fungi.</title>
        <authorList>
            <person name="Maeda T."/>
            <person name="Kobayashi Y."/>
            <person name="Nakagawa T."/>
            <person name="Ezawa T."/>
            <person name="Yamaguchi K."/>
            <person name="Bino T."/>
            <person name="Nishimoto Y."/>
            <person name="Shigenobu S."/>
            <person name="Kawaguchi M."/>
        </authorList>
    </citation>
    <scope>NUCLEOTIDE SEQUENCE</scope>
    <source>
        <strain evidence="5">HR1</strain>
    </source>
</reference>
<dbReference type="PROSITE" id="PS00678">
    <property type="entry name" value="WD_REPEATS_1"/>
    <property type="match status" value="1"/>
</dbReference>
<dbReference type="CDD" id="cd00200">
    <property type="entry name" value="WD40"/>
    <property type="match status" value="1"/>
</dbReference>
<feature type="repeat" description="WD" evidence="3">
    <location>
        <begin position="649"/>
        <end position="688"/>
    </location>
</feature>
<dbReference type="Pfam" id="PF05699">
    <property type="entry name" value="Dimer_Tnp_hAT"/>
    <property type="match status" value="1"/>
</dbReference>
<dbReference type="PANTHER" id="PTHR22847:SF730">
    <property type="entry name" value="FUNGAL PROTEIN"/>
    <property type="match status" value="1"/>
</dbReference>
<dbReference type="EMBL" id="BLAL01000356">
    <property type="protein sequence ID" value="GET04329.1"/>
    <property type="molecule type" value="Genomic_DNA"/>
</dbReference>